<dbReference type="RefSeq" id="WP_252773979.1">
    <property type="nucleotide sequence ID" value="NZ_CP097122.1"/>
</dbReference>
<evidence type="ECO:0008006" key="5">
    <source>
        <dbReference type="Google" id="ProtNLM"/>
    </source>
</evidence>
<evidence type="ECO:0000313" key="4">
    <source>
        <dbReference type="Proteomes" id="UP001056093"/>
    </source>
</evidence>
<reference evidence="3" key="1">
    <citation type="submission" date="2022-05" db="EMBL/GenBank/DDBJ databases">
        <authorList>
            <person name="Oliphant S.A."/>
            <person name="Watson-Haigh N.S."/>
            <person name="Sumby K.M."/>
            <person name="Gardner J.M."/>
            <person name="Jiranek V."/>
        </authorList>
    </citation>
    <scope>NUCLEOTIDE SEQUENCE</scope>
    <source>
        <strain evidence="3">KI3_B9</strain>
    </source>
</reference>
<evidence type="ECO:0000256" key="2">
    <source>
        <dbReference type="SAM" id="Phobius"/>
    </source>
</evidence>
<evidence type="ECO:0000256" key="1">
    <source>
        <dbReference type="SAM" id="MobiDB-lite"/>
    </source>
</evidence>
<evidence type="ECO:0000313" key="3">
    <source>
        <dbReference type="EMBL" id="USS92178.1"/>
    </source>
</evidence>
<keyword evidence="2" id="KW-1133">Transmembrane helix</keyword>
<feature type="compositionally biased region" description="Low complexity" evidence="1">
    <location>
        <begin position="1468"/>
        <end position="1488"/>
    </location>
</feature>
<feature type="region of interest" description="Disordered" evidence="1">
    <location>
        <begin position="1134"/>
        <end position="1154"/>
    </location>
</feature>
<feature type="transmembrane region" description="Helical" evidence="2">
    <location>
        <begin position="3456"/>
        <end position="3473"/>
    </location>
</feature>
<feature type="compositionally biased region" description="Polar residues" evidence="1">
    <location>
        <begin position="161"/>
        <end position="173"/>
    </location>
</feature>
<feature type="region of interest" description="Disordered" evidence="1">
    <location>
        <begin position="153"/>
        <end position="226"/>
    </location>
</feature>
<protein>
    <recommendedName>
        <fullName evidence="5">DUF5776 domain-containing protein</fullName>
    </recommendedName>
</protein>
<keyword evidence="2" id="KW-0472">Membrane</keyword>
<dbReference type="Proteomes" id="UP001056093">
    <property type="component" value="Chromosome"/>
</dbReference>
<accession>A0ABY5C3K9</accession>
<sequence length="3479" mass="375539">MLYNKRTHQKINDKKILRRVNSQWVVVSVATLSLAGAIGLSQVSQVSADTNQVGNQAESVSGTDVLTPPTGGNSYTVADANNYSDQIQQGYLDGYQGKSNQSQTLSGRGADYYNVAYAGAQKTLQAYNSATQGQGAGNQDYYFYGNTAKKADGFSNDNKDAQTGINGSAQPNSDADKASEQGTQVSNVQGDNSTHFNSVLTDGTPQNYGTSDDVNQGGADTPKEAKASVKKYENTLVNLFNSSNNTSIKVSDYNQTITIPTATDSIIASYRNGLVGSGLQKAFESAVNYTLGQLGQRDAETGKWQGVYHGSNGQTKDFYLSSNTAKVTSPYDQAYRGAKSAMNRYFTNNIYNGNTAVAQSDTGNFYYDQGFNDIVTQASNGVVYVANGQQWSSIMTGQIQTYTVGGYVAGNINTVKLVNDIDLTGATNGENDGTIYTNMSVLTVDGQHHMMDFHGNNYTVNRLGPGALDLYVQNFQTLYGSNYFGPFRAEAGASLHFSNLNYVGPQLLSSYNNDSYASGNINVVTPTSSDATYTSPFQTKVYMEGGGNQQNLEVNNFILETNAHFFGNASPVRGGINVVVQGNFTIGENAKMTLIPRGFSNSEFTVDSSTWGVWLRNTGSSLNINKNATLNIIPDNFQGDKYIFGGAVYKAYAIQININGGTLNYEAQGGLAGYYNQPIDLQGGSGTQISVTNGGLMQVMMDQVPDGQGVYSYTRNGHQATWNALINNVGQGIFNVGARGNLKVGVTNSDTSYIVPYYGPISINTIGSNHAIFIKTPTVSQFQTTSSGQGLAGSGTAGNINAYTVAVYDGNRKRYLYNFSLASGSNQYTGIDLQGNQISGTISGNTLEIFDVPSVSFIGNLSKTIDADGTATITGYARLANYQELDNNPEPIYVGIATSNTDPQGNYNNLTQVSGSTIVNKDSIADPNTYVSQIATPADYKGGIIPITFKLAKGQNPAYIGMRLHYGVSAVNSILTPDKYYTTVEGYQQGQNGKVLEVVNGGDMQVATGSLADISTGLKDAIVDSITGSSASRDQQSFNQKANADYLAAYASVQSGFSAYKANPDKDPTTIPAYYSSSNPEAFVLGFNEAAYQTGVQDARFNVTNVVADKSQKYQEAQDYYKKAYQETQLSVNQGKNTSQIQSKYPSTNSNSTPDVPIANTAAYQGISDAQALVAFFSDIQSGKISSGQFNTLTKEQQAVYNDAKIGFQNALMVDRYAVNPDMNANKVEQDAFDYVQSMINGALSQNKPVTVDTSYHLKNLEAAQIGWQLAQDAVASARTNGIDSIEAQLLDPSQLNSDKSINATVYQYLKFGAYAGLQGKTDTLLNTLEKVGYNQVIIPVAKQEGINAVNQLTGSKATSGVAAASQTGLAAFGQGYADAIASYENGYNTGLIEAQKHGLVSDQPTIPNNVTDQLKSAYLAGYHGAVDGYKDGQAKNDQHRDKNGSPLYQDAYQKSYASSANLDEKTSNSNQNNNNSSNNDNNQESNEIVPDGAKLFLNNEPAPSGNSEENQNILKNYYATQQGFVDILSGNKTDTSNYAADQKSAYDSGKKAANDVLVVWKSAMLSGQQVLPVQGIPDLTSATNDAFNATVAQVEGIGYLISDKPMNQIILSTLGKGGISNYNNGVLQSLTNPQAMGEDFFTQAGIKDVNDGYRGNAQTGNVSSNGYLQGLELKENEATGIDQANNDATVTMSDPTAQDALLGTKDGYNDVFNRGGSQDVSHRSRAYQDAYLQAVNSATNLNLIPSILNSVTNRAGNPFLKNSAQSLASSQVFTNAQNGFDDALNGGVKAEPSSQDKSYLTGFNAGLKVQSDYQRAWSEQLPKVNSQDSDTYNGAAAAIIAVYQYGTKSHIGVDEIHNGAYVAAYNLAVDQANAANNQATNAVLTGNVADHSKLSSAAAQLIYDHAYQQVALGMKLKLSQVQNPNAVVVVPSSNDQLTGYQAAQSSLDALNVASNSNVPTSPADQQAMQDAKKQALLELKDPNNDENMAIVPDNDVVSSQIYKNSYFLAKQAAAVLVNAGVQSYLTGDQVIQETSPAATIINLAIHQAQSGFEQGIKGGVSQQPANSTYQGSYQNGYQAGLSVYQAIIDSQAGHVQPNVVADTSSYQLAQAAYQSGLDAVNGGKGLSDSQTVANNPINNEAYQKGMKDGLAAQENGLLQFQKNPLSDTVTTVSANPNVQKLAQVAMDQAKVGFDSILIGTSITNPTAIQLDGMNLGRLVKEYADSVLNNENPPVASIPETVQTAVQSSIDRVKKLFESNPDISDQSASSSSIDRYVYFIAVDRYQKEYDQGVQLAQNLSDDPKSTPAESQGFKDFWQGINSKIVPGQDLLLNPNRGQNIGIIAAKTYQQGYQAALDRIDVAPNNDPISQDSFVGAQEGFNDSFSDKKVTPDHQQGWSWIKIQAYRKAQSTFQDLKTNGAIAFLDGKPPFTILSISDNARQLGYEAAESGYQIASTLTENQLTDEQKTDKNFMLGFKAYKEVQKGLVAASTQVDRPDVSADKNQRDAYQAAQDAILDGQNPLSSTDLSRYSQAYQTAYRAVTHDAQDGSRIGLSDSKKPDTLKTDIRKESAFYQQAYQTAYLQARQAIDKGIQAFITGQDQEPVSNDLYQYGYQQAQAGYLAAISSSMKPLTQTELATPSFMFGFQVGQATLQAIEDQEKSENHSLNEVNQIAYNQAIQAFSQGVADVNKGGNSKTLADNPVNDLAYQAGKQSANKVKQAALEQLLNNPLSDNVMDISPNSQLQALANQIMSDGKKAFLSGFQGESIAETSPEVEASLEIGRKARLYVQSILEDSYVGDQQLPIAIKNQIKEILLEAKQDFQKNPKTTDQSTFDHTFDQLVYDQAILNYQKAYLTGVRSMESQENPITPSWAFDQGRMDYLNGLKSIVVPKSSSISQANFGQQAGIDAADIFKKAYQSALDQEASPHVNDIFSEQVFAGAQTGFQNGLSHQIKGEVALNQLTDPEKLAYQLAVQEVQDSRIAGAQDYIQGKRNSNGFGILNQAMNNGYQVSQNGYKWKIDYPGQELTSDQKEDNAFMIGYQAYEDAQSGQNLAITLANLPVNSSTSLSDAYYGIRDGYKIDETEVAEPDLTGKSPAYQDAYLIGKQSGKIAYSAGSQAFLKGYQPPHQSDLNSQVSLAGYQKTQLGFNDGVAGQKADQSQGKYYLGYQSGQAAREALLSKTEETVVDQNSYNSAQQGYQDALKEILVNPDQEPTVIIGNAAYQYGFHQGWMRLYRAYQKGLEQFSQGGQSSDISDILGTDDQKMVFKAMSDSLSGFQKGLTLGLDFNLDNEAPRTGYDLAKSVLEGIARVQKGQDPATNWSVLDQAIQSAKHAVSVNPLGNWTLPTVFQDNLLASITFWHAIFVFQSNYHGVSRSSFQSQEFFANLNYNTAISAILNDSLGRKNSLQLNQGSYLNRHSQNQHAVSQWEGAKNSYFDRKLTNLSLADNIVIDYRDQFILASTIVGFITMLSYLVKRKQDS</sequence>
<proteinExistence type="predicted"/>
<gene>
    <name evidence="3" type="ORF">M3M36_00760</name>
</gene>
<organism evidence="3 4">
    <name type="scientific">Fructobacillus americanaquae</name>
    <dbReference type="NCBI Taxonomy" id="2940302"/>
    <lineage>
        <taxon>Bacteria</taxon>
        <taxon>Bacillati</taxon>
        <taxon>Bacillota</taxon>
        <taxon>Bacilli</taxon>
        <taxon>Lactobacillales</taxon>
        <taxon>Lactobacillaceae</taxon>
        <taxon>Fructobacillus</taxon>
    </lineage>
</organism>
<feature type="compositionally biased region" description="Polar residues" evidence="1">
    <location>
        <begin position="180"/>
        <end position="214"/>
    </location>
</feature>
<keyword evidence="4" id="KW-1185">Reference proteome</keyword>
<keyword evidence="2" id="KW-0812">Transmembrane</keyword>
<dbReference type="EMBL" id="CP097122">
    <property type="protein sequence ID" value="USS92178.1"/>
    <property type="molecule type" value="Genomic_DNA"/>
</dbReference>
<name>A0ABY5C3K9_9LACO</name>
<feature type="region of interest" description="Disordered" evidence="1">
    <location>
        <begin position="1463"/>
        <end position="1488"/>
    </location>
</feature>